<dbReference type="GO" id="GO:0005975">
    <property type="term" value="P:carbohydrate metabolic process"/>
    <property type="evidence" value="ECO:0007669"/>
    <property type="project" value="InterPro"/>
</dbReference>
<feature type="binding site" evidence="10">
    <location>
        <position position="128"/>
    </location>
    <ligand>
        <name>UDP-N-acetyl-alpha-D-glucosamine</name>
        <dbReference type="ChEBI" id="CHEBI:57705"/>
    </ligand>
</feature>
<dbReference type="SUPFAM" id="SSF53756">
    <property type="entry name" value="UDP-Glycosyltransferase/glycogen phosphorylase"/>
    <property type="match status" value="1"/>
</dbReference>
<comment type="caution">
    <text evidence="10">Lacks conserved residue(s) required for the propagation of feature annotation.</text>
</comment>
<dbReference type="GO" id="GO:0051301">
    <property type="term" value="P:cell division"/>
    <property type="evidence" value="ECO:0007669"/>
    <property type="project" value="UniProtKB-KW"/>
</dbReference>
<evidence type="ECO:0000256" key="3">
    <source>
        <dbReference type="ARBA" id="ARBA00022676"/>
    </source>
</evidence>
<feature type="binding site" evidence="10">
    <location>
        <position position="171"/>
    </location>
    <ligand>
        <name>UDP-N-acetyl-alpha-D-glucosamine</name>
        <dbReference type="ChEBI" id="CHEBI:57705"/>
    </ligand>
</feature>
<evidence type="ECO:0000313" key="13">
    <source>
        <dbReference type="EMBL" id="SHM49313.1"/>
    </source>
</evidence>
<comment type="subcellular location">
    <subcellularLocation>
        <location evidence="10">Cell membrane</location>
        <topology evidence="10">Peripheral membrane protein</topology>
        <orientation evidence="10">Cytoplasmic side</orientation>
    </subcellularLocation>
</comment>
<feature type="binding site" evidence="10">
    <location>
        <position position="260"/>
    </location>
    <ligand>
        <name>UDP-N-acetyl-alpha-D-glucosamine</name>
        <dbReference type="ChEBI" id="CHEBI:57705"/>
    </ligand>
</feature>
<dbReference type="InterPro" id="IPR006009">
    <property type="entry name" value="GlcNAc_MurG"/>
</dbReference>
<dbReference type="NCBIfam" id="TIGR01133">
    <property type="entry name" value="murG"/>
    <property type="match status" value="1"/>
</dbReference>
<evidence type="ECO:0000256" key="9">
    <source>
        <dbReference type="ARBA" id="ARBA00023316"/>
    </source>
</evidence>
<dbReference type="HAMAP" id="MF_00033">
    <property type="entry name" value="MurG"/>
    <property type="match status" value="1"/>
</dbReference>
<evidence type="ECO:0000256" key="7">
    <source>
        <dbReference type="ARBA" id="ARBA00023136"/>
    </source>
</evidence>
<keyword evidence="9 10" id="KW-0961">Cell wall biogenesis/degradation</keyword>
<evidence type="ECO:0000256" key="4">
    <source>
        <dbReference type="ARBA" id="ARBA00022679"/>
    </source>
</evidence>
<comment type="catalytic activity">
    <reaction evidence="10">
        <text>di-trans,octa-cis-undecaprenyl diphospho-N-acetyl-alpha-D-muramoyl-L-alanyl-D-glutamyl-meso-2,6-diaminopimeloyl-D-alanyl-D-alanine + UDP-N-acetyl-alpha-D-glucosamine = di-trans,octa-cis-undecaprenyl diphospho-[N-acetyl-alpha-D-glucosaminyl-(1-&gt;4)]-N-acetyl-alpha-D-muramoyl-L-alanyl-D-glutamyl-meso-2,6-diaminopimeloyl-D-alanyl-D-alanine + UDP + H(+)</text>
        <dbReference type="Rhea" id="RHEA:31227"/>
        <dbReference type="ChEBI" id="CHEBI:15378"/>
        <dbReference type="ChEBI" id="CHEBI:57705"/>
        <dbReference type="ChEBI" id="CHEBI:58223"/>
        <dbReference type="ChEBI" id="CHEBI:61387"/>
        <dbReference type="ChEBI" id="CHEBI:61388"/>
        <dbReference type="EC" id="2.4.1.227"/>
    </reaction>
</comment>
<name>A0A1M7J8X5_RUMFL</name>
<evidence type="ECO:0000313" key="14">
    <source>
        <dbReference type="Proteomes" id="UP000184394"/>
    </source>
</evidence>
<feature type="domain" description="Glycosyltransferase family 28 N-terminal" evidence="11">
    <location>
        <begin position="3"/>
        <end position="145"/>
    </location>
</feature>
<evidence type="ECO:0000256" key="10">
    <source>
        <dbReference type="HAMAP-Rule" id="MF_00033"/>
    </source>
</evidence>
<dbReference type="CDD" id="cd03785">
    <property type="entry name" value="GT28_MurG"/>
    <property type="match status" value="1"/>
</dbReference>
<comment type="pathway">
    <text evidence="10">Cell wall biogenesis; peptidoglycan biosynthesis.</text>
</comment>
<dbReference type="InterPro" id="IPR004276">
    <property type="entry name" value="GlycoTrans_28_N"/>
</dbReference>
<dbReference type="GO" id="GO:0005886">
    <property type="term" value="C:plasma membrane"/>
    <property type="evidence" value="ECO:0007669"/>
    <property type="project" value="UniProtKB-SubCell"/>
</dbReference>
<proteinExistence type="inferred from homology"/>
<keyword evidence="7 10" id="KW-0472">Membrane</keyword>
<dbReference type="OrthoDB" id="9808936at2"/>
<evidence type="ECO:0000256" key="1">
    <source>
        <dbReference type="ARBA" id="ARBA00022475"/>
    </source>
</evidence>
<dbReference type="Gene3D" id="3.40.50.2000">
    <property type="entry name" value="Glycogen Phosphorylase B"/>
    <property type="match status" value="2"/>
</dbReference>
<dbReference type="GO" id="GO:0071555">
    <property type="term" value="P:cell wall organization"/>
    <property type="evidence" value="ECO:0007669"/>
    <property type="project" value="UniProtKB-KW"/>
</dbReference>
<dbReference type="GO" id="GO:0008360">
    <property type="term" value="P:regulation of cell shape"/>
    <property type="evidence" value="ECO:0007669"/>
    <property type="project" value="UniProtKB-KW"/>
</dbReference>
<dbReference type="EC" id="2.4.1.227" evidence="10"/>
<protein>
    <recommendedName>
        <fullName evidence="10">UDP-N-acetylglucosamine--N-acetylmuramyl-(pentapeptide) pyrophosphoryl-undecaprenol N-acetylglucosamine transferase</fullName>
        <ecNumber evidence="10">2.4.1.227</ecNumber>
    </recommendedName>
    <alternativeName>
        <fullName evidence="10">Undecaprenyl-PP-MurNAc-pentapeptide-UDPGlcNAc GlcNAc transferase</fullName>
    </alternativeName>
</protein>
<dbReference type="PANTHER" id="PTHR21015">
    <property type="entry name" value="UDP-N-ACETYLGLUCOSAMINE--N-ACETYLMURAMYL-(PENTAPEPTIDE) PYROPHOSPHORYL-UNDECAPRENOL N-ACETYLGLUCOSAMINE TRANSFERASE 1"/>
    <property type="match status" value="1"/>
</dbReference>
<evidence type="ECO:0000259" key="12">
    <source>
        <dbReference type="Pfam" id="PF04101"/>
    </source>
</evidence>
<evidence type="ECO:0000259" key="11">
    <source>
        <dbReference type="Pfam" id="PF03033"/>
    </source>
</evidence>
<dbReference type="GO" id="GO:0009252">
    <property type="term" value="P:peptidoglycan biosynthetic process"/>
    <property type="evidence" value="ECO:0007669"/>
    <property type="project" value="UniProtKB-UniRule"/>
</dbReference>
<feature type="binding site" evidence="10">
    <location>
        <position position="200"/>
    </location>
    <ligand>
        <name>UDP-N-acetyl-alpha-D-glucosamine</name>
        <dbReference type="ChEBI" id="CHEBI:57705"/>
    </ligand>
</feature>
<keyword evidence="2 10" id="KW-0132">Cell division</keyword>
<evidence type="ECO:0000256" key="6">
    <source>
        <dbReference type="ARBA" id="ARBA00022984"/>
    </source>
</evidence>
<dbReference type="UniPathway" id="UPA00219"/>
<dbReference type="AlphaFoldDB" id="A0A1M7J8X5"/>
<accession>A0A1M7J8X5</accession>
<dbReference type="EMBL" id="FRCT01000005">
    <property type="protein sequence ID" value="SHM49313.1"/>
    <property type="molecule type" value="Genomic_DNA"/>
</dbReference>
<reference evidence="13 14" key="1">
    <citation type="submission" date="2016-11" db="EMBL/GenBank/DDBJ databases">
        <authorList>
            <person name="Jaros S."/>
            <person name="Januszkiewicz K."/>
            <person name="Wedrychowicz H."/>
        </authorList>
    </citation>
    <scope>NUCLEOTIDE SEQUENCE [LARGE SCALE GENOMIC DNA]</scope>
    <source>
        <strain evidence="13 14">Y1</strain>
    </source>
</reference>
<dbReference type="InterPro" id="IPR007235">
    <property type="entry name" value="Glyco_trans_28_C"/>
</dbReference>
<feature type="binding site" evidence="10">
    <location>
        <position position="305"/>
    </location>
    <ligand>
        <name>UDP-N-acetyl-alpha-D-glucosamine</name>
        <dbReference type="ChEBI" id="CHEBI:57705"/>
    </ligand>
</feature>
<dbReference type="GO" id="GO:0050511">
    <property type="term" value="F:undecaprenyldiphospho-muramoylpentapeptide beta-N-acetylglucosaminyltransferase activity"/>
    <property type="evidence" value="ECO:0007669"/>
    <property type="project" value="UniProtKB-UniRule"/>
</dbReference>
<feature type="binding site" evidence="10">
    <location>
        <begin position="10"/>
        <end position="12"/>
    </location>
    <ligand>
        <name>UDP-N-acetyl-alpha-D-glucosamine</name>
        <dbReference type="ChEBI" id="CHEBI:57705"/>
    </ligand>
</feature>
<keyword evidence="5 10" id="KW-0133">Cell shape</keyword>
<organism evidence="13 14">
    <name type="scientific">Ruminococcus flavefaciens</name>
    <dbReference type="NCBI Taxonomy" id="1265"/>
    <lineage>
        <taxon>Bacteria</taxon>
        <taxon>Bacillati</taxon>
        <taxon>Bacillota</taxon>
        <taxon>Clostridia</taxon>
        <taxon>Eubacteriales</taxon>
        <taxon>Oscillospiraceae</taxon>
        <taxon>Ruminococcus</taxon>
    </lineage>
</organism>
<dbReference type="RefSeq" id="WP_072950279.1">
    <property type="nucleotide sequence ID" value="NZ_FRCT01000005.1"/>
</dbReference>
<comment type="function">
    <text evidence="10">Cell wall formation. Catalyzes the transfer of a GlcNAc subunit on undecaprenyl-pyrophosphoryl-MurNAc-pentapeptide (lipid intermediate I) to form undecaprenyl-pyrophosphoryl-MurNAc-(pentapeptide)GlcNAc (lipid intermediate II).</text>
</comment>
<evidence type="ECO:0000256" key="5">
    <source>
        <dbReference type="ARBA" id="ARBA00022960"/>
    </source>
</evidence>
<gene>
    <name evidence="10" type="primary">murG</name>
    <name evidence="13" type="ORF">SAMN04487860_105199</name>
</gene>
<dbReference type="Pfam" id="PF04101">
    <property type="entry name" value="Glyco_tran_28_C"/>
    <property type="match status" value="1"/>
</dbReference>
<evidence type="ECO:0000256" key="8">
    <source>
        <dbReference type="ARBA" id="ARBA00023306"/>
    </source>
</evidence>
<dbReference type="Pfam" id="PF03033">
    <property type="entry name" value="Glyco_transf_28"/>
    <property type="match status" value="1"/>
</dbReference>
<evidence type="ECO:0000256" key="2">
    <source>
        <dbReference type="ARBA" id="ARBA00022618"/>
    </source>
</evidence>
<keyword evidence="3 10" id="KW-0328">Glycosyltransferase</keyword>
<dbReference type="PANTHER" id="PTHR21015:SF22">
    <property type="entry name" value="GLYCOSYLTRANSFERASE"/>
    <property type="match status" value="1"/>
</dbReference>
<dbReference type="GO" id="GO:0051991">
    <property type="term" value="F:UDP-N-acetyl-D-glucosamine:N-acetylmuramoyl-L-alanyl-D-glutamyl-meso-2,6-diaminopimelyl-D-alanyl-D-alanine-diphosphoundecaprenol 4-beta-N-acetylglucosaminlytransferase activity"/>
    <property type="evidence" value="ECO:0007669"/>
    <property type="project" value="RHEA"/>
</dbReference>
<dbReference type="Proteomes" id="UP000184394">
    <property type="component" value="Unassembled WGS sequence"/>
</dbReference>
<sequence>MRVLIACGGTGGHINPGLAIADIIKKKYPDTEFLFAGTPKGMESKLVPKAGYRLETIKVAGFQRKISLENIGRNAKAVAYLVTSGRRAKQIIEGFKPDIAIGTGGYAAGPVIRKAARMGIPTAIHEQNAYPGVTNKLLSKEVDYVMLTVEEALKFMDKSKFEYSVTGLPVRSNINTMSREEARKKLGIDDSFTILSFGGSLGAGCINETMTEVIKWHVGKGLNINHIHGYGGMGKDTFPKAMKEAGIPLKSDRLRITEYINDMDVCLAAADLVICRSGASTLAELEAAGKASILIPSPIVAGNHQYHNAMVLGNAGAAVVIEQKDVTNQRMIDEIEKLYGDSAKVRAMSESAAKLHLADTNDRILAVIDKLIEKSNKK</sequence>
<keyword evidence="6 10" id="KW-0573">Peptidoglycan synthesis</keyword>
<feature type="domain" description="Glycosyl transferase family 28 C-terminal" evidence="12">
    <location>
        <begin position="193"/>
        <end position="362"/>
    </location>
</feature>
<comment type="similarity">
    <text evidence="10">Belongs to the glycosyltransferase 28 family. MurG subfamily.</text>
</comment>
<keyword evidence="1 10" id="KW-1003">Cell membrane</keyword>
<keyword evidence="4 10" id="KW-0808">Transferase</keyword>
<keyword evidence="8 10" id="KW-0131">Cell cycle</keyword>